<dbReference type="Proteomes" id="UP001169063">
    <property type="component" value="Unassembled WGS sequence"/>
</dbReference>
<evidence type="ECO:0000256" key="10">
    <source>
        <dbReference type="ARBA" id="ARBA00023306"/>
    </source>
</evidence>
<evidence type="ECO:0000256" key="4">
    <source>
        <dbReference type="ARBA" id="ARBA00022679"/>
    </source>
</evidence>
<keyword evidence="9 12" id="KW-0472">Membrane</keyword>
<dbReference type="InterPro" id="IPR003524">
    <property type="entry name" value="PNAcMuramoyl-5peptid_Trfase"/>
</dbReference>
<comment type="pathway">
    <text evidence="12">Cell wall biogenesis; peptidoglycan biosynthesis.</text>
</comment>
<feature type="transmembrane region" description="Helical" evidence="12">
    <location>
        <begin position="78"/>
        <end position="95"/>
    </location>
</feature>
<feature type="transmembrane region" description="Helical" evidence="12">
    <location>
        <begin position="139"/>
        <end position="158"/>
    </location>
</feature>
<keyword evidence="6 12" id="KW-0133">Cell shape</keyword>
<dbReference type="InterPro" id="IPR000715">
    <property type="entry name" value="Glycosyl_transferase_4"/>
</dbReference>
<evidence type="ECO:0000256" key="2">
    <source>
        <dbReference type="ARBA" id="ARBA00005583"/>
    </source>
</evidence>
<feature type="transmembrane region" description="Helical" evidence="12">
    <location>
        <begin position="209"/>
        <end position="229"/>
    </location>
</feature>
<gene>
    <name evidence="12 14" type="primary">mraY</name>
    <name evidence="14" type="ORF">Q0812_09955</name>
</gene>
<dbReference type="PROSITE" id="PS01347">
    <property type="entry name" value="MRAY_1"/>
    <property type="match status" value="1"/>
</dbReference>
<keyword evidence="5 12" id="KW-0812">Transmembrane</keyword>
<evidence type="ECO:0000256" key="13">
    <source>
        <dbReference type="NCBIfam" id="TIGR00445"/>
    </source>
</evidence>
<keyword evidence="12" id="KW-1003">Cell membrane</keyword>
<evidence type="ECO:0000313" key="15">
    <source>
        <dbReference type="Proteomes" id="UP001169063"/>
    </source>
</evidence>
<evidence type="ECO:0000256" key="3">
    <source>
        <dbReference type="ARBA" id="ARBA00022618"/>
    </source>
</evidence>
<dbReference type="CDD" id="cd06852">
    <property type="entry name" value="GT_MraY"/>
    <property type="match status" value="1"/>
</dbReference>
<keyword evidence="12" id="KW-0479">Metal-binding</keyword>
<evidence type="ECO:0000313" key="14">
    <source>
        <dbReference type="EMBL" id="MDO1559748.1"/>
    </source>
</evidence>
<dbReference type="RefSeq" id="WP_302110182.1">
    <property type="nucleotide sequence ID" value="NZ_JAUKTR010000004.1"/>
</dbReference>
<comment type="subcellular location">
    <subcellularLocation>
        <location evidence="12">Cell membrane</location>
        <topology evidence="12">Multi-pass membrane protein</topology>
    </subcellularLocation>
    <subcellularLocation>
        <location evidence="1">Membrane</location>
        <topology evidence="1">Multi-pass membrane protein</topology>
    </subcellularLocation>
</comment>
<evidence type="ECO:0000256" key="5">
    <source>
        <dbReference type="ARBA" id="ARBA00022692"/>
    </source>
</evidence>
<evidence type="ECO:0000256" key="7">
    <source>
        <dbReference type="ARBA" id="ARBA00022984"/>
    </source>
</evidence>
<dbReference type="EC" id="2.7.8.13" evidence="12 13"/>
<keyword evidence="7 12" id="KW-0573">Peptidoglycan synthesis</keyword>
<comment type="catalytic activity">
    <reaction evidence="12">
        <text>UDP-N-acetyl-alpha-D-muramoyl-L-alanyl-gamma-D-glutamyl-meso-2,6-diaminopimeloyl-D-alanyl-D-alanine + di-trans,octa-cis-undecaprenyl phosphate = di-trans,octa-cis-undecaprenyl diphospho-N-acetyl-alpha-D-muramoyl-L-alanyl-D-glutamyl-meso-2,6-diaminopimeloyl-D-alanyl-D-alanine + UMP</text>
        <dbReference type="Rhea" id="RHEA:28386"/>
        <dbReference type="ChEBI" id="CHEBI:57865"/>
        <dbReference type="ChEBI" id="CHEBI:60392"/>
        <dbReference type="ChEBI" id="CHEBI:61386"/>
        <dbReference type="ChEBI" id="CHEBI:61387"/>
        <dbReference type="EC" id="2.7.8.13"/>
    </reaction>
</comment>
<feature type="transmembrane region" description="Helical" evidence="12">
    <location>
        <begin position="249"/>
        <end position="266"/>
    </location>
</feature>
<evidence type="ECO:0000256" key="9">
    <source>
        <dbReference type="ARBA" id="ARBA00023136"/>
    </source>
</evidence>
<keyword evidence="4 12" id="KW-0808">Transferase</keyword>
<feature type="transmembrane region" description="Helical" evidence="12">
    <location>
        <begin position="101"/>
        <end position="119"/>
    </location>
</feature>
<comment type="caution">
    <text evidence="14">The sequence shown here is derived from an EMBL/GenBank/DDBJ whole genome shotgun (WGS) entry which is preliminary data.</text>
</comment>
<dbReference type="EMBL" id="JAUKTR010000004">
    <property type="protein sequence ID" value="MDO1559748.1"/>
    <property type="molecule type" value="Genomic_DNA"/>
</dbReference>
<dbReference type="Pfam" id="PF10555">
    <property type="entry name" value="MraY_sig1"/>
    <property type="match status" value="1"/>
</dbReference>
<evidence type="ECO:0000256" key="6">
    <source>
        <dbReference type="ARBA" id="ARBA00022960"/>
    </source>
</evidence>
<protein>
    <recommendedName>
        <fullName evidence="12 13">Phospho-N-acetylmuramoyl-pentapeptide-transferase</fullName>
        <ecNumber evidence="12 13">2.7.8.13</ecNumber>
    </recommendedName>
    <alternativeName>
        <fullName evidence="12">UDP-MurNAc-pentapeptide phosphotransferase</fullName>
    </alternativeName>
</protein>
<comment type="cofactor">
    <cofactor evidence="12">
        <name>Mg(2+)</name>
        <dbReference type="ChEBI" id="CHEBI:18420"/>
    </cofactor>
</comment>
<evidence type="ECO:0000256" key="12">
    <source>
        <dbReference type="HAMAP-Rule" id="MF_00038"/>
    </source>
</evidence>
<feature type="transmembrane region" description="Helical" evidence="12">
    <location>
        <begin position="348"/>
        <end position="367"/>
    </location>
</feature>
<evidence type="ECO:0000256" key="11">
    <source>
        <dbReference type="ARBA" id="ARBA00023316"/>
    </source>
</evidence>
<organism evidence="14 15">
    <name type="scientific">Peiella sedimenti</name>
    <dbReference type="NCBI Taxonomy" id="3061083"/>
    <lineage>
        <taxon>Bacteria</taxon>
        <taxon>Pseudomonadati</taxon>
        <taxon>Pseudomonadota</taxon>
        <taxon>Alphaproteobacteria</taxon>
        <taxon>Caulobacterales</taxon>
        <taxon>Caulobacteraceae</taxon>
        <taxon>Peiella</taxon>
    </lineage>
</organism>
<feature type="transmembrane region" description="Helical" evidence="12">
    <location>
        <begin position="178"/>
        <end position="197"/>
    </location>
</feature>
<keyword evidence="3 12" id="KW-0132">Cell division</keyword>
<keyword evidence="10 12" id="KW-0131">Cell cycle</keyword>
<accession>A0ABT8SQ10</accession>
<comment type="similarity">
    <text evidence="2 12">Belongs to the glycosyltransferase 4 family. MraY subfamily.</text>
</comment>
<reference evidence="14" key="1">
    <citation type="submission" date="2023-07" db="EMBL/GenBank/DDBJ databases">
        <title>Brevundimonas soil sp. nov., isolated from the soil of chemical plant.</title>
        <authorList>
            <person name="Wu N."/>
        </authorList>
    </citation>
    <scope>NUCLEOTIDE SEQUENCE</scope>
    <source>
        <strain evidence="14">XZ-24</strain>
    </source>
</reference>
<dbReference type="PANTHER" id="PTHR22926">
    <property type="entry name" value="PHOSPHO-N-ACETYLMURAMOYL-PENTAPEPTIDE-TRANSFERASE"/>
    <property type="match status" value="1"/>
</dbReference>
<keyword evidence="11 12" id="KW-0961">Cell wall biogenesis/degradation</keyword>
<feature type="transmembrane region" description="Helical" evidence="12">
    <location>
        <begin position="298"/>
        <end position="321"/>
    </location>
</feature>
<keyword evidence="15" id="KW-1185">Reference proteome</keyword>
<dbReference type="Pfam" id="PF00953">
    <property type="entry name" value="Glycos_transf_4"/>
    <property type="match status" value="1"/>
</dbReference>
<evidence type="ECO:0000256" key="1">
    <source>
        <dbReference type="ARBA" id="ARBA00004141"/>
    </source>
</evidence>
<keyword evidence="12" id="KW-0460">Magnesium</keyword>
<keyword evidence="8 12" id="KW-1133">Transmembrane helix</keyword>
<comment type="function">
    <text evidence="12">Catalyzes the initial step of the lipid cycle reactions in the biosynthesis of the cell wall peptidoglycan: transfers peptidoglycan precursor phospho-MurNAc-pentapeptide from UDP-MurNAc-pentapeptide onto the lipid carrier undecaprenyl phosphate, yielding undecaprenyl-pyrophosphoryl-MurNAc-pentapeptide, known as lipid I.</text>
</comment>
<name>A0ABT8SQ10_9CAUL</name>
<sequence>MFYLLYLKFAGLASDYPLLNLLQYQTVRIGLALVTALAVAVGMGSRFIGWMRVKQGRGQPIRTDGPEGHLLTKQGTPTMGGLMILAGVMVATLLWGDLTNIHVWAALFVTGAYGVLGFLDDYAKVKKQTSAGLTSRQKLVAQFAVAAIAGALLVAFSTPSPTSPGLETSIAFPFFKEVLLNLGWFYVAFVAFTIAGFSNAVNLTDGLDGLAIVPVMMAAAAFGLISYLVGNFIFANYLQVHHAPGVGELGVFCAAIIGGGMGFLWYNAPPARIFMGDTGSLALGGALGVVAVSTKHELVLGIIGGLFVVEALSVMIQVAYFKATKKRVFLMAPIHHHFEKMGLSEPTIVIRFWIVAAMLALIGLSTLKLR</sequence>
<dbReference type="HAMAP" id="MF_00038">
    <property type="entry name" value="MraY"/>
    <property type="match status" value="1"/>
</dbReference>
<dbReference type="PROSITE" id="PS01348">
    <property type="entry name" value="MRAY_2"/>
    <property type="match status" value="1"/>
</dbReference>
<feature type="transmembrane region" description="Helical" evidence="12">
    <location>
        <begin position="29"/>
        <end position="49"/>
    </location>
</feature>
<dbReference type="PANTHER" id="PTHR22926:SF5">
    <property type="entry name" value="PHOSPHO-N-ACETYLMURAMOYL-PENTAPEPTIDE-TRANSFERASE HOMOLOG"/>
    <property type="match status" value="1"/>
</dbReference>
<dbReference type="NCBIfam" id="TIGR00445">
    <property type="entry name" value="mraY"/>
    <property type="match status" value="1"/>
</dbReference>
<dbReference type="InterPro" id="IPR018480">
    <property type="entry name" value="PNAcMuramoyl-5peptid_Trfase_CS"/>
</dbReference>
<evidence type="ECO:0000256" key="8">
    <source>
        <dbReference type="ARBA" id="ARBA00022989"/>
    </source>
</evidence>
<dbReference type="GO" id="GO:0016740">
    <property type="term" value="F:transferase activity"/>
    <property type="evidence" value="ECO:0007669"/>
    <property type="project" value="UniProtKB-KW"/>
</dbReference>
<proteinExistence type="inferred from homology"/>